<organism evidence="2 3">
    <name type="scientific">Araneus ventricosus</name>
    <name type="common">Orbweaver spider</name>
    <name type="synonym">Epeira ventricosa</name>
    <dbReference type="NCBI Taxonomy" id="182803"/>
    <lineage>
        <taxon>Eukaryota</taxon>
        <taxon>Metazoa</taxon>
        <taxon>Ecdysozoa</taxon>
        <taxon>Arthropoda</taxon>
        <taxon>Chelicerata</taxon>
        <taxon>Arachnida</taxon>
        <taxon>Araneae</taxon>
        <taxon>Araneomorphae</taxon>
        <taxon>Entelegynae</taxon>
        <taxon>Araneoidea</taxon>
        <taxon>Araneidae</taxon>
        <taxon>Araneus</taxon>
    </lineage>
</organism>
<protein>
    <submittedName>
        <fullName evidence="2">Uncharacterized protein</fullName>
    </submittedName>
</protein>
<evidence type="ECO:0000256" key="1">
    <source>
        <dbReference type="SAM" id="MobiDB-lite"/>
    </source>
</evidence>
<proteinExistence type="predicted"/>
<gene>
    <name evidence="2" type="ORF">AVEN_38627_1</name>
</gene>
<keyword evidence="3" id="KW-1185">Reference proteome</keyword>
<comment type="caution">
    <text evidence="2">The sequence shown here is derived from an EMBL/GenBank/DDBJ whole genome shotgun (WGS) entry which is preliminary data.</text>
</comment>
<dbReference type="EMBL" id="BGPR01098406">
    <property type="protein sequence ID" value="GBM49108.1"/>
    <property type="molecule type" value="Genomic_DNA"/>
</dbReference>
<sequence>MEKQFLRYANPDPTEAAAAGSQWIKVRQER</sequence>
<feature type="region of interest" description="Disordered" evidence="1">
    <location>
        <begin position="1"/>
        <end position="30"/>
    </location>
</feature>
<accession>A0A4Y2G924</accession>
<evidence type="ECO:0000313" key="3">
    <source>
        <dbReference type="Proteomes" id="UP000499080"/>
    </source>
</evidence>
<dbReference type="AlphaFoldDB" id="A0A4Y2G924"/>
<evidence type="ECO:0000313" key="2">
    <source>
        <dbReference type="EMBL" id="GBM49108.1"/>
    </source>
</evidence>
<reference evidence="2 3" key="1">
    <citation type="journal article" date="2019" name="Sci. Rep.">
        <title>Orb-weaving spider Araneus ventricosus genome elucidates the spidroin gene catalogue.</title>
        <authorList>
            <person name="Kono N."/>
            <person name="Nakamura H."/>
            <person name="Ohtoshi R."/>
            <person name="Moran D.A.P."/>
            <person name="Shinohara A."/>
            <person name="Yoshida Y."/>
            <person name="Fujiwara M."/>
            <person name="Mori M."/>
            <person name="Tomita M."/>
            <person name="Arakawa K."/>
        </authorList>
    </citation>
    <scope>NUCLEOTIDE SEQUENCE [LARGE SCALE GENOMIC DNA]</scope>
</reference>
<feature type="non-terminal residue" evidence="2">
    <location>
        <position position="30"/>
    </location>
</feature>
<dbReference type="Proteomes" id="UP000499080">
    <property type="component" value="Unassembled WGS sequence"/>
</dbReference>
<name>A0A4Y2G924_ARAVE</name>